<comment type="caution">
    <text evidence="1">The sequence shown here is derived from an EMBL/GenBank/DDBJ whole genome shotgun (WGS) entry which is preliminary data.</text>
</comment>
<sequence>SPLHAASYKRHVEAARALLDHGSDVNATRRCGRTALCAAHDGGHLVVMWLLIEYGAIGCQDHGIDIDVLDGNHCTPLFCALCYGHLEVARLLLQHGADAHIPNESGRTPFEEATLQEHTSIVRLLSE</sequence>
<keyword evidence="2" id="KW-1185">Reference proteome</keyword>
<reference evidence="1" key="1">
    <citation type="submission" date="2021-03" db="EMBL/GenBank/DDBJ databases">
        <title>Evolutionary priming and transition to the ectomycorrhizal habit in an iconic lineage of mushroom-forming fungi: is preadaptation a requirement?</title>
        <authorList>
            <consortium name="DOE Joint Genome Institute"/>
            <person name="Looney B.P."/>
            <person name="Miyauchi S."/>
            <person name="Morin E."/>
            <person name="Drula E."/>
            <person name="Courty P.E."/>
            <person name="Chicoki N."/>
            <person name="Fauchery L."/>
            <person name="Kohler A."/>
            <person name="Kuo A."/>
            <person name="LaButti K."/>
            <person name="Pangilinan J."/>
            <person name="Lipzen A."/>
            <person name="Riley R."/>
            <person name="Andreopoulos W."/>
            <person name="He G."/>
            <person name="Johnson J."/>
            <person name="Barry K.W."/>
            <person name="Grigoriev I.V."/>
            <person name="Nagy L."/>
            <person name="Hibbett D."/>
            <person name="Henrissat B."/>
            <person name="Matheny P.B."/>
            <person name="Labbe J."/>
            <person name="Martin A.F."/>
        </authorList>
    </citation>
    <scope>NUCLEOTIDE SEQUENCE</scope>
    <source>
        <strain evidence="1">BPL698</strain>
    </source>
</reference>
<gene>
    <name evidence="1" type="ORF">F5148DRAFT_945576</name>
</gene>
<protein>
    <submittedName>
        <fullName evidence="1">Ankyrin repeat protein</fullName>
    </submittedName>
</protein>
<accession>A0ACC0UEE1</accession>
<feature type="non-terminal residue" evidence="1">
    <location>
        <position position="127"/>
    </location>
</feature>
<feature type="non-terminal residue" evidence="1">
    <location>
        <position position="1"/>
    </location>
</feature>
<proteinExistence type="predicted"/>
<dbReference type="Proteomes" id="UP001207468">
    <property type="component" value="Unassembled WGS sequence"/>
</dbReference>
<evidence type="ECO:0000313" key="2">
    <source>
        <dbReference type="Proteomes" id="UP001207468"/>
    </source>
</evidence>
<name>A0ACC0UEE1_9AGAM</name>
<organism evidence="1 2">
    <name type="scientific">Russula earlei</name>
    <dbReference type="NCBI Taxonomy" id="71964"/>
    <lineage>
        <taxon>Eukaryota</taxon>
        <taxon>Fungi</taxon>
        <taxon>Dikarya</taxon>
        <taxon>Basidiomycota</taxon>
        <taxon>Agaricomycotina</taxon>
        <taxon>Agaricomycetes</taxon>
        <taxon>Russulales</taxon>
        <taxon>Russulaceae</taxon>
        <taxon>Russula</taxon>
    </lineage>
</organism>
<dbReference type="EMBL" id="JAGFNK010000051">
    <property type="protein sequence ID" value="KAI9509996.1"/>
    <property type="molecule type" value="Genomic_DNA"/>
</dbReference>
<evidence type="ECO:0000313" key="1">
    <source>
        <dbReference type="EMBL" id="KAI9509996.1"/>
    </source>
</evidence>